<organism evidence="3 4">
    <name type="scientific">Acinetobacter bohemicus</name>
    <dbReference type="NCBI Taxonomy" id="1435036"/>
    <lineage>
        <taxon>Bacteria</taxon>
        <taxon>Pseudomonadati</taxon>
        <taxon>Pseudomonadota</taxon>
        <taxon>Gammaproteobacteria</taxon>
        <taxon>Moraxellales</taxon>
        <taxon>Moraxellaceae</taxon>
        <taxon>Acinetobacter</taxon>
    </lineage>
</organism>
<dbReference type="SUPFAM" id="SSF160191">
    <property type="entry name" value="YcgL-like"/>
    <property type="match status" value="1"/>
</dbReference>
<dbReference type="HAMAP" id="MF_01866">
    <property type="entry name" value="UPF0745"/>
    <property type="match status" value="1"/>
</dbReference>
<dbReference type="EMBL" id="FOZU01000042">
    <property type="protein sequence ID" value="SFT21047.1"/>
    <property type="molecule type" value="Genomic_DNA"/>
</dbReference>
<protein>
    <recommendedName>
        <fullName evidence="1">YcgL domain-containing protein SAMN05444586_10427</fullName>
    </recommendedName>
</protein>
<sequence>MLEPSLMSTVSTMHCSIFKSSKKAEMYLYIARPEPTENEAEAANPLEILPEAMRAAFGRVTFVMDLELYEERKLARVNVLHVMDSIQSKGFFIQVPPEGLINPNAVAPEGLRGA</sequence>
<dbReference type="InterPro" id="IPR027354">
    <property type="entry name" value="YcgL_dom"/>
</dbReference>
<proteinExistence type="inferred from homology"/>
<evidence type="ECO:0000313" key="3">
    <source>
        <dbReference type="EMBL" id="SFT21047.1"/>
    </source>
</evidence>
<dbReference type="AlphaFoldDB" id="A0A1I6W4Y0"/>
<gene>
    <name evidence="3" type="ORF">SAMN05444586_10427</name>
</gene>
<dbReference type="PANTHER" id="PTHR38109:SF1">
    <property type="entry name" value="PROTEIN YCGL"/>
    <property type="match status" value="1"/>
</dbReference>
<dbReference type="Proteomes" id="UP000182827">
    <property type="component" value="Unassembled WGS sequence"/>
</dbReference>
<name>A0A1I6W4Y0_9GAMM</name>
<reference evidence="4" key="1">
    <citation type="submission" date="2016-10" db="EMBL/GenBank/DDBJ databases">
        <authorList>
            <person name="Varghese N."/>
            <person name="Submissions S."/>
        </authorList>
    </citation>
    <scope>NUCLEOTIDE SEQUENCE [LARGE SCALE GENOMIC DNA]</scope>
    <source>
        <strain evidence="4">ANC 5076</strain>
    </source>
</reference>
<evidence type="ECO:0000256" key="1">
    <source>
        <dbReference type="HAMAP-Rule" id="MF_01866"/>
    </source>
</evidence>
<evidence type="ECO:0000313" key="4">
    <source>
        <dbReference type="Proteomes" id="UP000182827"/>
    </source>
</evidence>
<dbReference type="Pfam" id="PF05166">
    <property type="entry name" value="YcgL"/>
    <property type="match status" value="1"/>
</dbReference>
<accession>A0A1I6W4Y0</accession>
<evidence type="ECO:0000259" key="2">
    <source>
        <dbReference type="PROSITE" id="PS51648"/>
    </source>
</evidence>
<dbReference type="Gene3D" id="3.10.510.20">
    <property type="entry name" value="YcgL domain"/>
    <property type="match status" value="1"/>
</dbReference>
<dbReference type="PANTHER" id="PTHR38109">
    <property type="entry name" value="PROTEIN YCGL"/>
    <property type="match status" value="1"/>
</dbReference>
<dbReference type="PROSITE" id="PS51648">
    <property type="entry name" value="YCGL"/>
    <property type="match status" value="1"/>
</dbReference>
<feature type="domain" description="YcgL" evidence="2">
    <location>
        <begin position="13"/>
        <end position="105"/>
    </location>
</feature>
<keyword evidence="4" id="KW-1185">Reference proteome</keyword>
<dbReference type="InterPro" id="IPR038068">
    <property type="entry name" value="YcgL-like_sf"/>
</dbReference>